<comment type="similarity">
    <text evidence="1">Belongs to the short-chain dehydrogenases/reductases (SDR) family.</text>
</comment>
<dbReference type="SUPFAM" id="SSF51735">
    <property type="entry name" value="NAD(P)-binding Rossmann-fold domains"/>
    <property type="match status" value="1"/>
</dbReference>
<evidence type="ECO:0000256" key="2">
    <source>
        <dbReference type="ARBA" id="ARBA00023002"/>
    </source>
</evidence>
<accession>A0AA38XWF5</accession>
<dbReference type="PRINTS" id="PR00081">
    <property type="entry name" value="GDHRDH"/>
</dbReference>
<gene>
    <name evidence="3" type="ORF">H2204_010283</name>
</gene>
<evidence type="ECO:0000313" key="3">
    <source>
        <dbReference type="EMBL" id="KAJ9625984.1"/>
    </source>
</evidence>
<keyword evidence="2" id="KW-0560">Oxidoreductase</keyword>
<dbReference type="AlphaFoldDB" id="A0AA38XWF5"/>
<evidence type="ECO:0000313" key="4">
    <source>
        <dbReference type="Proteomes" id="UP001172681"/>
    </source>
</evidence>
<dbReference type="InterPro" id="IPR002347">
    <property type="entry name" value="SDR_fam"/>
</dbReference>
<proteinExistence type="inferred from homology"/>
<comment type="caution">
    <text evidence="3">The sequence shown here is derived from an EMBL/GenBank/DDBJ whole genome shotgun (WGS) entry which is preliminary data.</text>
</comment>
<evidence type="ECO:0000256" key="1">
    <source>
        <dbReference type="ARBA" id="ARBA00006484"/>
    </source>
</evidence>
<organism evidence="3 4">
    <name type="scientific">Knufia peltigerae</name>
    <dbReference type="NCBI Taxonomy" id="1002370"/>
    <lineage>
        <taxon>Eukaryota</taxon>
        <taxon>Fungi</taxon>
        <taxon>Dikarya</taxon>
        <taxon>Ascomycota</taxon>
        <taxon>Pezizomycotina</taxon>
        <taxon>Eurotiomycetes</taxon>
        <taxon>Chaetothyriomycetidae</taxon>
        <taxon>Chaetothyriales</taxon>
        <taxon>Trichomeriaceae</taxon>
        <taxon>Knufia</taxon>
    </lineage>
</organism>
<protein>
    <submittedName>
        <fullName evidence="3">Uncharacterized protein</fullName>
    </submittedName>
</protein>
<reference evidence="3" key="1">
    <citation type="submission" date="2022-10" db="EMBL/GenBank/DDBJ databases">
        <title>Culturing micro-colonial fungi from biological soil crusts in the Mojave desert and describing Neophaeococcomyces mojavensis, and introducing the new genera and species Taxawa tesnikishii.</title>
        <authorList>
            <person name="Kurbessoian T."/>
            <person name="Stajich J.E."/>
        </authorList>
    </citation>
    <scope>NUCLEOTIDE SEQUENCE</scope>
    <source>
        <strain evidence="3">TK_35</strain>
    </source>
</reference>
<dbReference type="InterPro" id="IPR036291">
    <property type="entry name" value="NAD(P)-bd_dom_sf"/>
</dbReference>
<keyword evidence="4" id="KW-1185">Reference proteome</keyword>
<dbReference type="PANTHER" id="PTHR43180">
    <property type="entry name" value="3-OXOACYL-(ACYL-CARRIER-PROTEIN) REDUCTASE (AFU_ORTHOLOGUE AFUA_6G11210)"/>
    <property type="match status" value="1"/>
</dbReference>
<dbReference type="Proteomes" id="UP001172681">
    <property type="component" value="Unassembled WGS sequence"/>
</dbReference>
<name>A0AA38XWF5_9EURO</name>
<dbReference type="Pfam" id="PF00106">
    <property type="entry name" value="adh_short"/>
    <property type="match status" value="1"/>
</dbReference>
<dbReference type="GO" id="GO:0016491">
    <property type="term" value="F:oxidoreductase activity"/>
    <property type="evidence" value="ECO:0007669"/>
    <property type="project" value="UniProtKB-KW"/>
</dbReference>
<dbReference type="EMBL" id="JAPDRN010000085">
    <property type="protein sequence ID" value="KAJ9625984.1"/>
    <property type="molecule type" value="Genomic_DNA"/>
</dbReference>
<dbReference type="Gene3D" id="3.40.50.720">
    <property type="entry name" value="NAD(P)-binding Rossmann-like Domain"/>
    <property type="match status" value="1"/>
</dbReference>
<dbReference type="PANTHER" id="PTHR43180:SF86">
    <property type="entry name" value="DEHYDROGENASE, PUTATIVE (AFU_ORTHOLOGUE AFUA_3G00290)-RELATED"/>
    <property type="match status" value="1"/>
</dbReference>
<sequence length="350" mass="38140">MARLDTLSETLKLDRVLKDSVVVITGAGRGIGWATVQALSSRGAKVVFGDILEPQSSLPTNCTFLKADVTKYNDILALFKHALWHHGHVDHAISNAGIAERPGWFDPSLGIAGVESPPDMLTEEVDLRAVLWFSHIAVQYLSHGTTSPHDSQDRSLTLVSSKTGFKETVGAAVYQASKHGVLGIMRSLRNYLPSKFKPNIRINTVCPGGTDTPMVAGIKEHFSRQGGPQWNSAESLAQVIVAVTAAGKGSQAVLYDDNSIMRRRQNRGGMDWDDDEREARGMSGRSWYVVEGQAWDIEEGLDRTEDLWMGKEASDLCQKAQAAIGVKTDWNAEGGAKGDEQKLDVLEVVV</sequence>